<dbReference type="Pfam" id="PF00191">
    <property type="entry name" value="Annexin"/>
    <property type="match status" value="4"/>
</dbReference>
<evidence type="ECO:0000256" key="4">
    <source>
        <dbReference type="ARBA" id="ARBA00023216"/>
    </source>
</evidence>
<dbReference type="PANTHER" id="PTHR10502">
    <property type="entry name" value="ANNEXIN"/>
    <property type="match status" value="1"/>
</dbReference>
<evidence type="ECO:0000313" key="8">
    <source>
        <dbReference type="Proteomes" id="UP001431783"/>
    </source>
</evidence>
<dbReference type="InterPro" id="IPR018252">
    <property type="entry name" value="Annexin_repeat_CS"/>
</dbReference>
<dbReference type="FunFam" id="1.10.220.10:FF:000001">
    <property type="entry name" value="Annexin"/>
    <property type="match status" value="1"/>
</dbReference>
<dbReference type="PRINTS" id="PR00196">
    <property type="entry name" value="ANNEXIN"/>
</dbReference>
<sequence>MTARCDSHTSIISIFPQIYCNMSYPGYPQGTPTVVPAHPFDPRADAEVLRKAMKGFGTDEKAIINVLTRRTNAQRLQIIVQFKTLYGKDLISDLKSELSGNFENVIIAMMTPLPQYYAKELNNAISGLGTDEDVLIEVLCTMSNNEIRTIRQAYHESYHTSLENDLMSDSSGTFKRLMVSLCNAARDESMMTDPEQAYHDAQQLLRAGELRLGTDESTFNMILCQRNFAQLRIIFDKYQQLTGHDIEKAIKNEFSGNSEDSLLAIVRAVRNKPAFFAKCLHKYMKGAGTEDDNLIRVIVTRSEIDMVEIKREFQSMYGTSLKDKIRDECSGDYKKCLYGLIGEP</sequence>
<keyword evidence="3 6" id="KW-0106">Calcium</keyword>
<dbReference type="GO" id="GO:0005737">
    <property type="term" value="C:cytoplasm"/>
    <property type="evidence" value="ECO:0007669"/>
    <property type="project" value="TreeGrafter"/>
</dbReference>
<dbReference type="GO" id="GO:0005634">
    <property type="term" value="C:nucleus"/>
    <property type="evidence" value="ECO:0007669"/>
    <property type="project" value="TreeGrafter"/>
</dbReference>
<dbReference type="GO" id="GO:0005544">
    <property type="term" value="F:calcium-dependent phospholipid binding"/>
    <property type="evidence" value="ECO:0007669"/>
    <property type="project" value="UniProtKB-KW"/>
</dbReference>
<protein>
    <recommendedName>
        <fullName evidence="6">Annexin</fullName>
    </recommendedName>
</protein>
<evidence type="ECO:0000256" key="6">
    <source>
        <dbReference type="RuleBase" id="RU003540"/>
    </source>
</evidence>
<dbReference type="GO" id="GO:0012506">
    <property type="term" value="C:vesicle membrane"/>
    <property type="evidence" value="ECO:0007669"/>
    <property type="project" value="TreeGrafter"/>
</dbReference>
<organism evidence="7 8">
    <name type="scientific">Henosepilachna vigintioctopunctata</name>
    <dbReference type="NCBI Taxonomy" id="420089"/>
    <lineage>
        <taxon>Eukaryota</taxon>
        <taxon>Metazoa</taxon>
        <taxon>Ecdysozoa</taxon>
        <taxon>Arthropoda</taxon>
        <taxon>Hexapoda</taxon>
        <taxon>Insecta</taxon>
        <taxon>Pterygota</taxon>
        <taxon>Neoptera</taxon>
        <taxon>Endopterygota</taxon>
        <taxon>Coleoptera</taxon>
        <taxon>Polyphaga</taxon>
        <taxon>Cucujiformia</taxon>
        <taxon>Coccinelloidea</taxon>
        <taxon>Coccinellidae</taxon>
        <taxon>Epilachninae</taxon>
        <taxon>Epilachnini</taxon>
        <taxon>Henosepilachna</taxon>
    </lineage>
</organism>
<dbReference type="EMBL" id="JARQZJ010000123">
    <property type="protein sequence ID" value="KAK9889676.1"/>
    <property type="molecule type" value="Genomic_DNA"/>
</dbReference>
<comment type="caution">
    <text evidence="7">The sequence shown here is derived from an EMBL/GenBank/DDBJ whole genome shotgun (WGS) entry which is preliminary data.</text>
</comment>
<accession>A0AAW1V1T8</accession>
<dbReference type="GO" id="GO:0005886">
    <property type="term" value="C:plasma membrane"/>
    <property type="evidence" value="ECO:0007669"/>
    <property type="project" value="TreeGrafter"/>
</dbReference>
<dbReference type="AlphaFoldDB" id="A0AAW1V1T8"/>
<dbReference type="Gene3D" id="1.10.220.10">
    <property type="entry name" value="Annexin"/>
    <property type="match status" value="4"/>
</dbReference>
<dbReference type="SUPFAM" id="SSF47874">
    <property type="entry name" value="Annexin"/>
    <property type="match status" value="1"/>
</dbReference>
<evidence type="ECO:0000256" key="5">
    <source>
        <dbReference type="ARBA" id="ARBA00023302"/>
    </source>
</evidence>
<evidence type="ECO:0000256" key="1">
    <source>
        <dbReference type="ARBA" id="ARBA00007831"/>
    </source>
</evidence>
<dbReference type="GO" id="GO:0005509">
    <property type="term" value="F:calcium ion binding"/>
    <property type="evidence" value="ECO:0007669"/>
    <property type="project" value="InterPro"/>
</dbReference>
<dbReference type="PROSITE" id="PS51897">
    <property type="entry name" value="ANNEXIN_2"/>
    <property type="match status" value="4"/>
</dbReference>
<proteinExistence type="inferred from homology"/>
<dbReference type="SMART" id="SM00335">
    <property type="entry name" value="ANX"/>
    <property type="match status" value="4"/>
</dbReference>
<dbReference type="FunFam" id="1.10.220.10:FF:000010">
    <property type="entry name" value="Annexin"/>
    <property type="match status" value="1"/>
</dbReference>
<dbReference type="FunFam" id="1.10.220.10:FF:000004">
    <property type="entry name" value="Annexin"/>
    <property type="match status" value="1"/>
</dbReference>
<dbReference type="GO" id="GO:0001786">
    <property type="term" value="F:phosphatidylserine binding"/>
    <property type="evidence" value="ECO:0007669"/>
    <property type="project" value="TreeGrafter"/>
</dbReference>
<keyword evidence="5 6" id="KW-0111">Calcium/phospholipid-binding</keyword>
<keyword evidence="2 6" id="KW-0677">Repeat</keyword>
<dbReference type="InterPro" id="IPR001464">
    <property type="entry name" value="Annexin"/>
</dbReference>
<evidence type="ECO:0000256" key="2">
    <source>
        <dbReference type="ARBA" id="ARBA00022737"/>
    </source>
</evidence>
<evidence type="ECO:0000313" key="7">
    <source>
        <dbReference type="EMBL" id="KAK9889676.1"/>
    </source>
</evidence>
<dbReference type="PROSITE" id="PS00223">
    <property type="entry name" value="ANNEXIN_1"/>
    <property type="match status" value="2"/>
</dbReference>
<dbReference type="InterPro" id="IPR018502">
    <property type="entry name" value="Annexin_repeat"/>
</dbReference>
<gene>
    <name evidence="7" type="ORF">WA026_007055</name>
</gene>
<dbReference type="FunFam" id="1.10.220.10:FF:000002">
    <property type="entry name" value="Annexin"/>
    <property type="match status" value="1"/>
</dbReference>
<comment type="domain">
    <text evidence="6">A pair of annexin repeats may form one binding site for calcium and phospholipid.</text>
</comment>
<dbReference type="Proteomes" id="UP001431783">
    <property type="component" value="Unassembled WGS sequence"/>
</dbReference>
<keyword evidence="4 6" id="KW-0041">Annexin</keyword>
<dbReference type="PANTHER" id="PTHR10502:SF102">
    <property type="entry name" value="ANNEXIN B11"/>
    <property type="match status" value="1"/>
</dbReference>
<evidence type="ECO:0000256" key="3">
    <source>
        <dbReference type="ARBA" id="ARBA00022837"/>
    </source>
</evidence>
<name>A0AAW1V1T8_9CUCU</name>
<keyword evidence="8" id="KW-1185">Reference proteome</keyword>
<reference evidence="7 8" key="1">
    <citation type="submission" date="2023-03" db="EMBL/GenBank/DDBJ databases">
        <title>Genome insight into feeding habits of ladybird beetles.</title>
        <authorList>
            <person name="Li H.-S."/>
            <person name="Huang Y.-H."/>
            <person name="Pang H."/>
        </authorList>
    </citation>
    <scope>NUCLEOTIDE SEQUENCE [LARGE SCALE GENOMIC DNA]</scope>
    <source>
        <strain evidence="7">SYSU_2023b</strain>
        <tissue evidence="7">Whole body</tissue>
    </source>
</reference>
<dbReference type="InterPro" id="IPR037104">
    <property type="entry name" value="Annexin_sf"/>
</dbReference>
<comment type="similarity">
    <text evidence="1 6">Belongs to the annexin family.</text>
</comment>